<dbReference type="PANTHER" id="PTHR14218">
    <property type="entry name" value="PROTEASE S8 TRIPEPTIDYL PEPTIDASE I CLN2"/>
    <property type="match status" value="1"/>
</dbReference>
<evidence type="ECO:0000313" key="12">
    <source>
        <dbReference type="Proteomes" id="UP000799441"/>
    </source>
</evidence>
<dbReference type="GO" id="GO:0008240">
    <property type="term" value="F:tripeptidyl-peptidase activity"/>
    <property type="evidence" value="ECO:0007669"/>
    <property type="project" value="TreeGrafter"/>
</dbReference>
<name>A0A9P4ULQ1_9PEZI</name>
<feature type="binding site" evidence="8">
    <location>
        <position position="628"/>
    </location>
    <ligand>
        <name>Ca(2+)</name>
        <dbReference type="ChEBI" id="CHEBI:29108"/>
    </ligand>
</feature>
<dbReference type="InterPro" id="IPR036852">
    <property type="entry name" value="Peptidase_S8/S53_dom_sf"/>
</dbReference>
<dbReference type="SUPFAM" id="SSF54897">
    <property type="entry name" value="Protease propeptides/inhibitors"/>
    <property type="match status" value="1"/>
</dbReference>
<dbReference type="EMBL" id="MU003850">
    <property type="protein sequence ID" value="KAF2717180.1"/>
    <property type="molecule type" value="Genomic_DNA"/>
</dbReference>
<evidence type="ECO:0000259" key="10">
    <source>
        <dbReference type="PROSITE" id="PS51695"/>
    </source>
</evidence>
<comment type="caution">
    <text evidence="11">The sequence shown here is derived from an EMBL/GenBank/DDBJ whole genome shotgun (WGS) entry which is preliminary data.</text>
</comment>
<accession>A0A9P4ULQ1</accession>
<feature type="active site" description="Charge relay system" evidence="8">
    <location>
        <position position="311"/>
    </location>
</feature>
<feature type="binding site" evidence="8">
    <location>
        <position position="630"/>
    </location>
    <ligand>
        <name>Ca(2+)</name>
        <dbReference type="ChEBI" id="CHEBI:29108"/>
    </ligand>
</feature>
<feature type="binding site" evidence="8">
    <location>
        <position position="610"/>
    </location>
    <ligand>
        <name>Ca(2+)</name>
        <dbReference type="ChEBI" id="CHEBI:29108"/>
    </ligand>
</feature>
<evidence type="ECO:0000256" key="4">
    <source>
        <dbReference type="ARBA" id="ARBA00022801"/>
    </source>
</evidence>
<dbReference type="PROSITE" id="PS51695">
    <property type="entry name" value="SEDOLISIN"/>
    <property type="match status" value="1"/>
</dbReference>
<dbReference type="CDD" id="cd11377">
    <property type="entry name" value="Pro-peptidase_S53"/>
    <property type="match status" value="1"/>
</dbReference>
<evidence type="ECO:0000256" key="5">
    <source>
        <dbReference type="ARBA" id="ARBA00022825"/>
    </source>
</evidence>
<dbReference type="InterPro" id="IPR030400">
    <property type="entry name" value="Sedolisin_dom"/>
</dbReference>
<keyword evidence="6 8" id="KW-0106">Calcium</keyword>
<feature type="chain" id="PRO_5040109017" evidence="9">
    <location>
        <begin position="19"/>
        <end position="651"/>
    </location>
</feature>
<proteinExistence type="predicted"/>
<feature type="signal peptide" evidence="9">
    <location>
        <begin position="1"/>
        <end position="18"/>
    </location>
</feature>
<dbReference type="GO" id="GO:0046872">
    <property type="term" value="F:metal ion binding"/>
    <property type="evidence" value="ECO:0007669"/>
    <property type="project" value="UniProtKB-UniRule"/>
</dbReference>
<dbReference type="GO" id="GO:0005576">
    <property type="term" value="C:extracellular region"/>
    <property type="evidence" value="ECO:0007669"/>
    <property type="project" value="UniProtKB-SubCell"/>
</dbReference>
<dbReference type="Proteomes" id="UP000799441">
    <property type="component" value="Unassembled WGS sequence"/>
</dbReference>
<keyword evidence="7" id="KW-0865">Zymogen</keyword>
<evidence type="ECO:0000256" key="8">
    <source>
        <dbReference type="PROSITE-ProRule" id="PRU01032"/>
    </source>
</evidence>
<sequence length="651" mass="70218">MRFDSLALFAAVLPAALAAPATNHVLHEKRAHSTSWEKRDRLHGDVKLPMRIGLTQQNIDFGHEFLMDVAHPDSPSYGRHYTAEQVTDLFAPSADTVQMVKSWLEDAGIAVDRITQSVNKQWLQFDAKTSEVEELLKTKYHFYEHSRSGSSSIACDEYHVPRHVQEHIDYITPGIKLFASKVSRQPEGEIKKRTTLVHSSGSLGRTPPPTKALPIALSSIKPLSLALCDVAMTPDCIAALYNITQNKKSVPGNDLGIFEDLGDVYSQTDLDLFFITLQSRIPVGTHPVLDLIDGAVAPVPVTSAGVESALDFQISYPIIWPQNSVLYQTDDPVYEANYTYEGFLNNFLDAIDGSYCSEISPLDPQYPDPQSGGYKGKLQCGVYKPTNVISISYGGAEADLPISYQRRQCNEFMKLGLQGVSVCVSSGDSGVAGAAGDPGPNGCLGDKGQIFAPDFPSSCPYLTTLGATYLPPGADVTKDEEVAVTRFPSGGGFSNIYAQPDYQQNQVASYLANHNPGYPSYASYNNDSFGADGGIYNRAGRGYPDFSAIGDNVLIFGQGAPLLIGGTSASSPAFASVLTRINQERLLAGKSTVGFVNPTLYAHPEVLHDITVGNNSGCGTPGFYAAPGWDPVTGLGTPNYPKMLKLFMGLP</sequence>
<dbReference type="CDD" id="cd04056">
    <property type="entry name" value="Peptidases_S53"/>
    <property type="match status" value="1"/>
</dbReference>
<keyword evidence="3 8" id="KW-0479">Metal-binding</keyword>
<dbReference type="OrthoDB" id="409122at2759"/>
<feature type="active site" description="Charge relay system" evidence="8">
    <location>
        <position position="568"/>
    </location>
</feature>
<keyword evidence="12" id="KW-1185">Reference proteome</keyword>
<keyword evidence="4 8" id="KW-0378">Hydrolase</keyword>
<feature type="active site" description="Charge relay system" evidence="8">
    <location>
        <position position="307"/>
    </location>
</feature>
<evidence type="ECO:0000256" key="3">
    <source>
        <dbReference type="ARBA" id="ARBA00022723"/>
    </source>
</evidence>
<dbReference type="GO" id="GO:0004252">
    <property type="term" value="F:serine-type endopeptidase activity"/>
    <property type="evidence" value="ECO:0007669"/>
    <property type="project" value="UniProtKB-UniRule"/>
</dbReference>
<evidence type="ECO:0000313" key="11">
    <source>
        <dbReference type="EMBL" id="KAF2717180.1"/>
    </source>
</evidence>
<dbReference type="Pfam" id="PF09286">
    <property type="entry name" value="Pro-kuma_activ"/>
    <property type="match status" value="1"/>
</dbReference>
<dbReference type="PANTHER" id="PTHR14218:SF19">
    <property type="entry name" value="SERINE PROTEASE AORO, PUTATIVE (AFU_ORTHOLOGUE AFUA_6G10250)-RELATED"/>
    <property type="match status" value="1"/>
</dbReference>
<evidence type="ECO:0000256" key="7">
    <source>
        <dbReference type="ARBA" id="ARBA00023145"/>
    </source>
</evidence>
<feature type="binding site" evidence="8">
    <location>
        <position position="609"/>
    </location>
    <ligand>
        <name>Ca(2+)</name>
        <dbReference type="ChEBI" id="CHEBI:29108"/>
    </ligand>
</feature>
<comment type="cofactor">
    <cofactor evidence="8">
        <name>Ca(2+)</name>
        <dbReference type="ChEBI" id="CHEBI:29108"/>
    </cofactor>
    <text evidence="8">Binds 1 Ca(2+) ion per subunit.</text>
</comment>
<gene>
    <name evidence="11" type="ORF">K431DRAFT_349766</name>
</gene>
<keyword evidence="9" id="KW-0732">Signal</keyword>
<evidence type="ECO:0000256" key="9">
    <source>
        <dbReference type="SAM" id="SignalP"/>
    </source>
</evidence>
<dbReference type="AlphaFoldDB" id="A0A9P4ULQ1"/>
<dbReference type="GO" id="GO:0006508">
    <property type="term" value="P:proteolysis"/>
    <property type="evidence" value="ECO:0007669"/>
    <property type="project" value="UniProtKB-KW"/>
</dbReference>
<dbReference type="SMART" id="SM00944">
    <property type="entry name" value="Pro-kuma_activ"/>
    <property type="match status" value="1"/>
</dbReference>
<keyword evidence="2 8" id="KW-0645">Protease</keyword>
<keyword evidence="5 8" id="KW-0720">Serine protease</keyword>
<dbReference type="Gene3D" id="3.40.50.200">
    <property type="entry name" value="Peptidase S8/S53 domain"/>
    <property type="match status" value="1"/>
</dbReference>
<evidence type="ECO:0000256" key="6">
    <source>
        <dbReference type="ARBA" id="ARBA00022837"/>
    </source>
</evidence>
<organism evidence="11 12">
    <name type="scientific">Polychaeton citri CBS 116435</name>
    <dbReference type="NCBI Taxonomy" id="1314669"/>
    <lineage>
        <taxon>Eukaryota</taxon>
        <taxon>Fungi</taxon>
        <taxon>Dikarya</taxon>
        <taxon>Ascomycota</taxon>
        <taxon>Pezizomycotina</taxon>
        <taxon>Dothideomycetes</taxon>
        <taxon>Dothideomycetidae</taxon>
        <taxon>Capnodiales</taxon>
        <taxon>Capnodiaceae</taxon>
        <taxon>Polychaeton</taxon>
    </lineage>
</organism>
<comment type="subcellular location">
    <subcellularLocation>
        <location evidence="1">Secreted</location>
        <location evidence="1">Extracellular space</location>
    </subcellularLocation>
</comment>
<dbReference type="InterPro" id="IPR050819">
    <property type="entry name" value="Tripeptidyl-peptidase_I"/>
</dbReference>
<evidence type="ECO:0000256" key="1">
    <source>
        <dbReference type="ARBA" id="ARBA00004239"/>
    </source>
</evidence>
<reference evidence="11" key="1">
    <citation type="journal article" date="2020" name="Stud. Mycol.">
        <title>101 Dothideomycetes genomes: a test case for predicting lifestyles and emergence of pathogens.</title>
        <authorList>
            <person name="Haridas S."/>
            <person name="Albert R."/>
            <person name="Binder M."/>
            <person name="Bloem J."/>
            <person name="Labutti K."/>
            <person name="Salamov A."/>
            <person name="Andreopoulos B."/>
            <person name="Baker S."/>
            <person name="Barry K."/>
            <person name="Bills G."/>
            <person name="Bluhm B."/>
            <person name="Cannon C."/>
            <person name="Castanera R."/>
            <person name="Culley D."/>
            <person name="Daum C."/>
            <person name="Ezra D."/>
            <person name="Gonzalez J."/>
            <person name="Henrissat B."/>
            <person name="Kuo A."/>
            <person name="Liang C."/>
            <person name="Lipzen A."/>
            <person name="Lutzoni F."/>
            <person name="Magnuson J."/>
            <person name="Mondo S."/>
            <person name="Nolan M."/>
            <person name="Ohm R."/>
            <person name="Pangilinan J."/>
            <person name="Park H.-J."/>
            <person name="Ramirez L."/>
            <person name="Alfaro M."/>
            <person name="Sun H."/>
            <person name="Tritt A."/>
            <person name="Yoshinaga Y."/>
            <person name="Zwiers L.-H."/>
            <person name="Turgeon B."/>
            <person name="Goodwin S."/>
            <person name="Spatafora J."/>
            <person name="Crous P."/>
            <person name="Grigoriev I."/>
        </authorList>
    </citation>
    <scope>NUCLEOTIDE SEQUENCE</scope>
    <source>
        <strain evidence="11">CBS 116435</strain>
    </source>
</reference>
<feature type="domain" description="Peptidase S53" evidence="10">
    <location>
        <begin position="231"/>
        <end position="650"/>
    </location>
</feature>
<dbReference type="SUPFAM" id="SSF52743">
    <property type="entry name" value="Subtilisin-like"/>
    <property type="match status" value="1"/>
</dbReference>
<dbReference type="InterPro" id="IPR015366">
    <property type="entry name" value="S53_propep"/>
</dbReference>
<protein>
    <submittedName>
        <fullName evidence="11">Subtilisin-like protein</fullName>
    </submittedName>
</protein>
<evidence type="ECO:0000256" key="2">
    <source>
        <dbReference type="ARBA" id="ARBA00022670"/>
    </source>
</evidence>